<feature type="region of interest" description="Disordered" evidence="10">
    <location>
        <begin position="156"/>
        <end position="196"/>
    </location>
</feature>
<evidence type="ECO:0000313" key="12">
    <source>
        <dbReference type="EMBL" id="AMD20732.1"/>
    </source>
</evidence>
<evidence type="ECO:0000256" key="3">
    <source>
        <dbReference type="ARBA" id="ARBA00023015"/>
    </source>
</evidence>
<dbReference type="CDD" id="cd12192">
    <property type="entry name" value="GCN4_cent"/>
    <property type="match status" value="1"/>
</dbReference>
<evidence type="ECO:0000256" key="5">
    <source>
        <dbReference type="ARBA" id="ARBA00023159"/>
    </source>
</evidence>
<name>A0A120K286_9SACH</name>
<dbReference type="RefSeq" id="XP_017987728.1">
    <property type="nucleotide sequence ID" value="XM_018131694.1"/>
</dbReference>
<comment type="subcellular location">
    <subcellularLocation>
        <location evidence="1">Nucleus</location>
    </subcellularLocation>
</comment>
<keyword evidence="13" id="KW-1185">Reference proteome</keyword>
<dbReference type="EMBL" id="CP014244">
    <property type="protein sequence ID" value="AMD20732.1"/>
    <property type="molecule type" value="Genomic_DNA"/>
</dbReference>
<keyword evidence="4" id="KW-0238">DNA-binding</keyword>
<dbReference type="GO" id="GO:0005667">
    <property type="term" value="C:transcription regulator complex"/>
    <property type="evidence" value="ECO:0007669"/>
    <property type="project" value="TreeGrafter"/>
</dbReference>
<protein>
    <submittedName>
        <fullName evidence="12">HDL012Cp</fullName>
    </submittedName>
</protein>
<dbReference type="SMART" id="SM00338">
    <property type="entry name" value="BRLZ"/>
    <property type="match status" value="1"/>
</dbReference>
<keyword evidence="2" id="KW-0028">Amino-acid biosynthesis</keyword>
<dbReference type="Proteomes" id="UP000243052">
    <property type="component" value="Chromosome iv"/>
</dbReference>
<evidence type="ECO:0000259" key="11">
    <source>
        <dbReference type="PROSITE" id="PS50217"/>
    </source>
</evidence>
<dbReference type="GO" id="GO:0008652">
    <property type="term" value="P:amino acid biosynthetic process"/>
    <property type="evidence" value="ECO:0007669"/>
    <property type="project" value="UniProtKB-KW"/>
</dbReference>
<dbReference type="GO" id="GO:1903833">
    <property type="term" value="P:positive regulation of cellular response to amino acid starvation"/>
    <property type="evidence" value="ECO:0007669"/>
    <property type="project" value="TreeGrafter"/>
</dbReference>
<dbReference type="OrthoDB" id="5419235at2759"/>
<dbReference type="AlphaFoldDB" id="A0A120K286"/>
<keyword evidence="7" id="KW-0539">Nucleus</keyword>
<evidence type="ECO:0000256" key="4">
    <source>
        <dbReference type="ARBA" id="ARBA00023125"/>
    </source>
</evidence>
<dbReference type="STRING" id="45286.A0A120K286"/>
<keyword evidence="9" id="KW-0175">Coiled coil</keyword>
<dbReference type="PROSITE" id="PS00036">
    <property type="entry name" value="BZIP_BASIC"/>
    <property type="match status" value="1"/>
</dbReference>
<gene>
    <name evidence="12" type="ORF">AW171_hschr42639</name>
</gene>
<evidence type="ECO:0000256" key="10">
    <source>
        <dbReference type="SAM" id="MobiDB-lite"/>
    </source>
</evidence>
<organism evidence="12 13">
    <name type="scientific">Eremothecium sinecaudum</name>
    <dbReference type="NCBI Taxonomy" id="45286"/>
    <lineage>
        <taxon>Eukaryota</taxon>
        <taxon>Fungi</taxon>
        <taxon>Dikarya</taxon>
        <taxon>Ascomycota</taxon>
        <taxon>Saccharomycotina</taxon>
        <taxon>Saccharomycetes</taxon>
        <taxon>Saccharomycetales</taxon>
        <taxon>Saccharomycetaceae</taxon>
        <taxon>Eremothecium</taxon>
    </lineage>
</organism>
<keyword evidence="5" id="KW-0010">Activator</keyword>
<dbReference type="InterPro" id="IPR004827">
    <property type="entry name" value="bZIP"/>
</dbReference>
<evidence type="ECO:0000256" key="7">
    <source>
        <dbReference type="ARBA" id="ARBA00023242"/>
    </source>
</evidence>
<dbReference type="InterPro" id="IPR050946">
    <property type="entry name" value="AP-1_TF_bZIP"/>
</dbReference>
<dbReference type="GO" id="GO:0000978">
    <property type="term" value="F:RNA polymerase II cis-regulatory region sequence-specific DNA binding"/>
    <property type="evidence" value="ECO:0007669"/>
    <property type="project" value="TreeGrafter"/>
</dbReference>
<feature type="region of interest" description="Disordered" evidence="10">
    <location>
        <begin position="1"/>
        <end position="23"/>
    </location>
</feature>
<dbReference type="InterPro" id="IPR046347">
    <property type="entry name" value="bZIP_sf"/>
</dbReference>
<evidence type="ECO:0000256" key="9">
    <source>
        <dbReference type="SAM" id="Coils"/>
    </source>
</evidence>
<comment type="similarity">
    <text evidence="8">Belongs to the bZIP family. GCN4 subfamily.</text>
</comment>
<dbReference type="SUPFAM" id="SSF57959">
    <property type="entry name" value="Leucine zipper domain"/>
    <property type="match status" value="1"/>
</dbReference>
<feature type="domain" description="BZIP" evidence="11">
    <location>
        <begin position="223"/>
        <end position="273"/>
    </location>
</feature>
<reference evidence="12 13" key="1">
    <citation type="submission" date="2016-01" db="EMBL/GenBank/DDBJ databases">
        <title>Genome sequence of the yeast Holleya sinecauda.</title>
        <authorList>
            <person name="Dietrich F.S."/>
        </authorList>
    </citation>
    <scope>NUCLEOTIDE SEQUENCE [LARGE SCALE GENOMIC DNA]</scope>
    <source>
        <strain evidence="12 13">ATCC 58844</strain>
    </source>
</reference>
<evidence type="ECO:0000256" key="2">
    <source>
        <dbReference type="ARBA" id="ARBA00022605"/>
    </source>
</evidence>
<dbReference type="PANTHER" id="PTHR11462:SF35">
    <property type="entry name" value="TRANSCRIPTION FACTOR JRA"/>
    <property type="match status" value="1"/>
</dbReference>
<dbReference type="PANTHER" id="PTHR11462">
    <property type="entry name" value="JUN TRANSCRIPTION FACTOR-RELATED"/>
    <property type="match status" value="1"/>
</dbReference>
<evidence type="ECO:0000313" key="13">
    <source>
        <dbReference type="Proteomes" id="UP000243052"/>
    </source>
</evidence>
<dbReference type="PROSITE" id="PS50217">
    <property type="entry name" value="BZIP"/>
    <property type="match status" value="1"/>
</dbReference>
<dbReference type="GO" id="GO:0001080">
    <property type="term" value="P:nitrogen catabolite activation of transcription from RNA polymerase II promoter"/>
    <property type="evidence" value="ECO:0007669"/>
    <property type="project" value="TreeGrafter"/>
</dbReference>
<evidence type="ECO:0000256" key="8">
    <source>
        <dbReference type="ARBA" id="ARBA00061302"/>
    </source>
</evidence>
<dbReference type="GeneID" id="28723992"/>
<keyword evidence="6" id="KW-0804">Transcription</keyword>
<dbReference type="Gene3D" id="3.30.160.60">
    <property type="entry name" value="Classic Zinc Finger"/>
    <property type="match status" value="1"/>
</dbReference>
<accession>A0A120K286</accession>
<feature type="compositionally biased region" description="Low complexity" evidence="10">
    <location>
        <begin position="169"/>
        <end position="190"/>
    </location>
</feature>
<feature type="compositionally biased region" description="Low complexity" evidence="10">
    <location>
        <begin position="1"/>
        <end position="15"/>
    </location>
</feature>
<proteinExistence type="inferred from homology"/>
<dbReference type="GO" id="GO:0005634">
    <property type="term" value="C:nucleus"/>
    <property type="evidence" value="ECO:0007669"/>
    <property type="project" value="UniProtKB-SubCell"/>
</dbReference>
<evidence type="ECO:0000256" key="6">
    <source>
        <dbReference type="ARBA" id="ARBA00023163"/>
    </source>
</evidence>
<dbReference type="CDD" id="cd12193">
    <property type="entry name" value="bZIP_GCN4"/>
    <property type="match status" value="1"/>
</dbReference>
<dbReference type="GO" id="GO:0000981">
    <property type="term" value="F:DNA-binding transcription factor activity, RNA polymerase II-specific"/>
    <property type="evidence" value="ECO:0007669"/>
    <property type="project" value="TreeGrafter"/>
</dbReference>
<dbReference type="FunFam" id="3.30.160.60:FF:001491">
    <property type="entry name" value="Cross-pathway control protein A"/>
    <property type="match status" value="1"/>
</dbReference>
<keyword evidence="3" id="KW-0805">Transcription regulation</keyword>
<evidence type="ECO:0000256" key="1">
    <source>
        <dbReference type="ARBA" id="ARBA00004123"/>
    </source>
</evidence>
<sequence>MLSTTNNTTLTAAGTPSSGCGTAEQNEALQHEFLSSRTSGATHSLLGDFALDKFAGIQDAATNESLIKMEESPPLFSGGSACSSVLDLLGPSGDATPLVSLESLGGSADPSTWASLFDDDIPVILDDVEKADFAYTTAVNKDNGFLPTPVLEDADFPTKSPVSPSCSKRGNSSSAPSPGSTRTPSTSKKGSVSKSEKFDRLGVITYNRKQRAAPLTPVVPKSDDPVSLKRARNTEAARRSRARKLERMHQLEVRVEELLQQNTQLEDEVARLKALLAEGN</sequence>
<dbReference type="Pfam" id="PF07716">
    <property type="entry name" value="bZIP_2"/>
    <property type="match status" value="1"/>
</dbReference>
<feature type="coiled-coil region" evidence="9">
    <location>
        <begin position="241"/>
        <end position="275"/>
    </location>
</feature>